<evidence type="ECO:0000313" key="6">
    <source>
        <dbReference type="EMBL" id="GGD60945.1"/>
    </source>
</evidence>
<dbReference type="PROSITE" id="PS50287">
    <property type="entry name" value="SRCR_2"/>
    <property type="match status" value="1"/>
</dbReference>
<dbReference type="InterPro" id="IPR044023">
    <property type="entry name" value="Ig_7"/>
</dbReference>
<dbReference type="InterPro" id="IPR033764">
    <property type="entry name" value="Sdr_B"/>
</dbReference>
<evidence type="ECO:0000256" key="4">
    <source>
        <dbReference type="SAM" id="MobiDB-lite"/>
    </source>
</evidence>
<feature type="compositionally biased region" description="Polar residues" evidence="4">
    <location>
        <begin position="3998"/>
        <end position="4010"/>
    </location>
</feature>
<feature type="domain" description="SRCR" evidence="5">
    <location>
        <begin position="1898"/>
        <end position="2009"/>
    </location>
</feature>
<dbReference type="NCBIfam" id="TIGR01451">
    <property type="entry name" value="B_ant_repeat"/>
    <property type="match status" value="4"/>
</dbReference>
<dbReference type="PANTHER" id="PTHR23303">
    <property type="entry name" value="CARBOXYPEPTIDASE REGULATORY REGION-CONTAINING"/>
    <property type="match status" value="1"/>
</dbReference>
<feature type="compositionally biased region" description="Polar residues" evidence="4">
    <location>
        <begin position="1699"/>
        <end position="1708"/>
    </location>
</feature>
<evidence type="ECO:0000256" key="2">
    <source>
        <dbReference type="ARBA" id="ARBA00022525"/>
    </source>
</evidence>
<dbReference type="Pfam" id="PF01345">
    <property type="entry name" value="DUF11"/>
    <property type="match status" value="4"/>
</dbReference>
<dbReference type="Pfam" id="PF19081">
    <property type="entry name" value="Ig_7"/>
    <property type="match status" value="1"/>
</dbReference>
<evidence type="ECO:0000256" key="1">
    <source>
        <dbReference type="ARBA" id="ARBA00004613"/>
    </source>
</evidence>
<dbReference type="Gene3D" id="2.60.40.10">
    <property type="entry name" value="Immunoglobulins"/>
    <property type="match status" value="11"/>
</dbReference>
<feature type="region of interest" description="Disordered" evidence="4">
    <location>
        <begin position="3997"/>
        <end position="4030"/>
    </location>
</feature>
<dbReference type="InterPro" id="IPR047589">
    <property type="entry name" value="DUF11_rpt"/>
</dbReference>
<accession>A0A916YTX9</accession>
<feature type="region of interest" description="Disordered" evidence="4">
    <location>
        <begin position="1690"/>
        <end position="1716"/>
    </location>
</feature>
<comment type="subcellular location">
    <subcellularLocation>
        <location evidence="1">Secreted</location>
    </subcellularLocation>
</comment>
<protein>
    <recommendedName>
        <fullName evidence="5">SRCR domain-containing protein</fullName>
    </recommendedName>
</protein>
<evidence type="ECO:0000256" key="3">
    <source>
        <dbReference type="ARBA" id="ARBA00022729"/>
    </source>
</evidence>
<dbReference type="SUPFAM" id="SSF117074">
    <property type="entry name" value="Hypothetical protein PA1324"/>
    <property type="match status" value="7"/>
</dbReference>
<dbReference type="GO" id="GO:0005576">
    <property type="term" value="C:extracellular region"/>
    <property type="evidence" value="ECO:0007669"/>
    <property type="project" value="UniProtKB-SubCell"/>
</dbReference>
<organism evidence="6 7">
    <name type="scientific">Emticicia aquatilis</name>
    <dbReference type="NCBI Taxonomy" id="1537369"/>
    <lineage>
        <taxon>Bacteria</taxon>
        <taxon>Pseudomonadati</taxon>
        <taxon>Bacteroidota</taxon>
        <taxon>Cytophagia</taxon>
        <taxon>Cytophagales</taxon>
        <taxon>Leadbetterellaceae</taxon>
        <taxon>Emticicia</taxon>
    </lineage>
</organism>
<keyword evidence="3" id="KW-0732">Signal</keyword>
<dbReference type="Pfam" id="PF13585">
    <property type="entry name" value="CHU_C"/>
    <property type="match status" value="1"/>
</dbReference>
<dbReference type="InterPro" id="IPR051417">
    <property type="entry name" value="SDr/BOS_complex"/>
</dbReference>
<feature type="region of interest" description="Disordered" evidence="4">
    <location>
        <begin position="1560"/>
        <end position="1579"/>
    </location>
</feature>
<feature type="region of interest" description="Disordered" evidence="4">
    <location>
        <begin position="4160"/>
        <end position="4199"/>
    </location>
</feature>
<dbReference type="PANTHER" id="PTHR23303:SF15">
    <property type="entry name" value="COLOSSIN-A"/>
    <property type="match status" value="1"/>
</dbReference>
<dbReference type="Pfam" id="PF17210">
    <property type="entry name" value="SdrD_B"/>
    <property type="match status" value="7"/>
</dbReference>
<evidence type="ECO:0000313" key="7">
    <source>
        <dbReference type="Proteomes" id="UP000609064"/>
    </source>
</evidence>
<dbReference type="EMBL" id="BMKK01000005">
    <property type="protein sequence ID" value="GGD60945.1"/>
    <property type="molecule type" value="Genomic_DNA"/>
</dbReference>
<dbReference type="InterPro" id="IPR001434">
    <property type="entry name" value="OmcB-like_DUF11"/>
</dbReference>
<gene>
    <name evidence="6" type="ORF">GCM10011514_26190</name>
</gene>
<dbReference type="GO" id="GO:0016020">
    <property type="term" value="C:membrane"/>
    <property type="evidence" value="ECO:0007669"/>
    <property type="project" value="InterPro"/>
</dbReference>
<evidence type="ECO:0000259" key="5">
    <source>
        <dbReference type="PROSITE" id="PS50287"/>
    </source>
</evidence>
<dbReference type="NCBIfam" id="TIGR04131">
    <property type="entry name" value="Bac_Flav_CTERM"/>
    <property type="match status" value="1"/>
</dbReference>
<keyword evidence="7" id="KW-1185">Reference proteome</keyword>
<keyword evidence="2" id="KW-0964">Secreted</keyword>
<sequence>MFFVDLLKKVSTQILHVNYLKYLQMKYNFTESGVPMPIEGYSQQRQSDKDTKVLEFVQKIVSVISLFFKPKNSHKAVDVPQVQKSVDTKPHGKLFAESSLQEYFADKFPPQLSTNKVKSVPDLITNQDLTMNKLSLNSSSTVKEYHLGSQFDEKLKRWTPSFSSPKKIYDGDDDYPKNSFFKGFATTILLVLISVLGLTAQTQSSIDLSLRKTIDKSLPALNENVKYTLWLKNSGPSAASSIVVKDNFPIAGAVLNTHTGGANFTYSPLTGIGTWNVATLAAGDSVKLEITATVTQQGVFFNTAEVFSVGAGQEDLDSTPNNSKLYEDDIAAACFSVPLYWYPGEEYTVSVPAPYKYGSTIKWFNGTTEISPSSKIAVVNADSSLTIKAPGTFTFTTNVTNCPAQGCCAVQVVEGPYGSIGDYVWRDTNNDGKQGPTATEPPVAGVKVYLLSASGTKLDSTITDAQGKYLFDSLTTDSYRVQFVKPVGYDSFTTQNSGTDDTKDSDVGATGLSQLINIDTSKLPSDTLRNNLNIDAGLKPNYGSIGDYVWTDVNNNGQQNSGEAPIAGVKVYLLSASGTKLDSTVTDASGKYLFDSLASGTYKIQFVAPVGTIAAKQNTGADVTDNDANKNGISQLITIDTAKLPSDTLRNNLNIDAGFVPVGSIGDYVFADNNSDGIQNTGDTPVAGIKVYLLDANTGAKLDSTVTNGAGKYLFDSLLAGSYKVKFVLPTGSEATGKLLGVDTTKDSNINPDGTTDAIVIDTTQPINSTARNNTTVDAGIKTAFGSIGDYVWSDTNNNGQQDSGEPAIAGVKVYLLSASGTKLDSTVTDASGKYLFGGLASGTYKVQFVAPVGTIAAKQNTGADATDSDANKTGLTQIINIDTTKPAADTLRNNLNIDAGFVPVGSIGDYVFNDKTGDGIQNTGDTPVAGVKVYLLDANTGAKLDSAITDVNGKYLFDNLLNGTYKVKFVIPVGSSITGKALGGDPTKDSDANPDGTTDVITINTSLPVGNVGRNNTTVDAGLKTAFGSIGDFVWNDSNNNGLQDSGETGVSGIIIELYASDAIGMPIGAALKKDTTDASGKYLFTGLSAGNYVVKVITTSIPSGSQLTTKQDVGSNDAIDSDFNPSTGLSDKIVIDPYDAAKKDILTVDGGIYSPLGSIGDFVWKDTNNNGLQDTGEPGAEGVKVELYASDASGNPIGAAISTVTTNASGFYTFNNLPKGDYVVRILTSTLPATYSLSTKANAGDDTKDSDFNSTTGYSPKISIDPLVPALKDNPTIDGAIYVPVVCSELVAIATDADICSGDTTYIKATITGGGNVRWYLTPIGGTPIATVASGASYAIFPTTTTVYYAEIANAPEGCPNTRQPVAIVVNVRPANPSCVGAVEECIGKTINLNDFVINGVTTPGGTFEWHTTANPNSPLVSNTSAVGAGTYYLFEKSGAGCYSNPTLLKVTLKNCDKSIDLSLTKAADNITPNVGDNITFTIKVTNAGPDAATAVEVTDELPAGLQFVSSAFFTNNSGVLTSTISNVAANQTITLTYIAKVTGSGAMTNFAQITKATEKDKDSTPGNGKTTKEDDDDKVTITPKVVELLADLSLNKTVSNSTPYAGDQITYYVEVKNNGTSNATNVEATDVVPAGLQIISATGGDAITTTGNTVVAKFNQINVGQTATFQIVAKVTATTGTIKNWAEVTKSDQKDPNSTPNNGVSKNEDDDDDADITIKQQVCNPTTPLIACANPYICLGESVSIEAIGCNGTVVWSDGQTGNMITVTPGATTTYTAQCKINDNCISPKSNPVQVVVNVIAPPTITSNSTSNVICNGGSVTLTANNCTGKILWSTGATTPSITVSPTTTTSYTATCTKLNCVSSKSNVITVTVGTPTTPPTITADNNAICAGQSVKLTANGCTGTVVWSNGSTGSSITFAPTSTGTYSAVCKVGECSSNASTPITVTVGAGSTPTITATKDGICAGESVTLTASNCTGSLAWSTGATTSSITVSPTTNTTYDVTCSVTGCSGKASKAITVTPKPATPIVTCGKERICLGESLTFTAHGCEGTVTWSNGATGATMVVKPTNPTNIYTAICTVNGCASSPSKDAVITVINLTPPTITASADAVCSAGSATLTVSNCDGTVLWSTGATTASITVTPTAATTYTVKCIVDECESSASKTINIGGGQAPNAPTISANKTAVCGNETATLTATGCTGGTITWSNGATGSSIVVGAGTYTATCKTDCGTSGNSNAVVITNGGQTPNAPAISANKTAVCGNETATLTATGCTGGTITWSNGATGSSIVVGAGTYTATCKTDCGTSVNSNAVVITSGGAGSTPTITATKDGICVGESLTLTASNCTGSLTWSTGATTSSITVSPTTNTTYDVTCSVTGCSGKASKAITVTPKPATPIVTCGKERICLGESLTFTAHGCEGTVTWSNGATGATMVVKPTNPTNIYTAVCTVNGCASSPSKDAVITVINLTPPTITASAETVCGGGSATLTVSNCDGTVLWSTGATTASITVTPTAATTYTVKCIVDECESSASKTINVGGGQTPNAPAISANKTTVCGIETATLTATGCTGGTITWSNGATGSSIVVGAGTYTATCKTDCGISGNSNAIVIQTGNVTPPTISASTTALCETGQVTLTAAGCTGTVVWSNTSTGSSITVSVATTTTFSAACKTSTCESGKSNDVTVTVGKPNKPTITSDKQTICEGDAVVLTATGCTGTTVWSNGLTGSTINVSPSTSTDYTAVCKLPQGGCTSDQSNKVTVNVTTKPESPVISCSASRICKGDTLTLNALGCSGSILWSTGQTSASINISPAETTVYTAICKVGSCQSAPSSAATITVGNPIPPVVTCKNTQICGGSSTQIEAAGCTGTVKWSDGQIGAVITVSPTSITSYSAICDGGRCQSEKSNVITVQVTGSGLKKPTTRDLVNTCPYITVDLTTGVTSAASSQGGVFVFRTGTTPGSPAVANPSTASTGTYYVFEKAGNGCYSEGAKINVNITSCETPINCLTNPATALAGKDTTVCLSADFFTLQGKIGGSATSAKWTTDGKGTFDNALSLNTKYNYSNDDVVKGSVKFTLTTNDPDDNGSCVSATSSFTVTLNGVKTVPTIESSKSPNICFGDSVVLTATNAGSYKWSTGATTKSITVKTPGRYTVKLINDNGCASLSSNEIVVKLGDAIAAPTVAALTKNNCPATTVNLSSSVTSQVQSTGGVFEFHTGSSPSSPMLANASAVGSGTYYVIEKSGIGCYSQASPIIVTIDQCNVTTDTSKVDVSVLIVGSRVELKIGDPVTYTITVKNNNPVKAATNVNVVNVLPKGLTVTSTTPGFTAFGTDSLLSVIGNLPAGATKTYTYDAKTTKAGQIINTAKITKLDQVDPILSNNISQWTVECKTCQETCVGLALAADTTRQANGSYNITFRALIEACGNVKLEGVKITENLSTMFPLPTTYTIVQKPTAGVGSLLKTNDSFNGTTDLNLTIPEGSIVEAGKVDTVKFVVNIVPNGKEGPFSTNAFVDAIGNTAFGIPQDVSDVSNNGKTVVKESAEPTVVRLYKSPSVGLAKIVLDTTKKANGSYDVTYQLLVKNNGSLVLNDVIVRDTLTKVFKAPATFTVVAAPSKNTSSQLTINSAFNGTTDTRLTLAGGTIAIGKTDTLKFTVNVQPDTIKTFANTAVVSGSGTLTSGTKENVTDLSNAGLNPDAPGSNPTNLNLNADGSSSIEVPCIGIALYVKDTVRQADSSYNITYKAIIKNCGNLNLTSVQVCDTLSRTFTSPAVAKLAVKPTVSAGSLLKVDTSYNGTTKTCMLLDASQLAPNKVDTLTWVVNVKLNGNKGPFRNTVIVTAKTPSGQVITDASNAGVDPSPSGSTPTVINFNSLPDALIGISKSASEPKLVTGTTNTYDVTFTFKVKNYGKVAFTGVQIQDNLSVAFGDSVKIDSVKVTADAGLTANSNYTGRGSLINLLVDSLSTLAVNAERNVTLFARMTTTSSKANFENQALVIGKYPSNKSTDDLSTNGNDPDPDANGTPKDNSIATPVKLGDGGPIIPSFSTTLGIAKSAILDTVKNADGSYNLTYKVIVKNYSTSKLTNIQLSDSLSKVFADSAEFVVVGKPVLGKNSKFKIDSTFNGRTVTTMLIADSSSLAAGASDTLTFKLRLLSAKKGDATYSNSITGTAKDGTNDVRDISQSGLNPDPDADNNPGNNNQPTAITIKGQTAITDTTNRGKIPQAFSPNGDGTNDLFVIQGINGKENVQAEIYIYNRWGQLVYQNTDFAKVEGWNGEANNGILLGGKGVGVPDGTYFICVKAVGFWENKPQINFITIAR</sequence>
<comment type="caution">
    <text evidence="6">The sequence shown here is derived from an EMBL/GenBank/DDBJ whole genome shotgun (WGS) entry which is preliminary data.</text>
</comment>
<dbReference type="InterPro" id="IPR001190">
    <property type="entry name" value="SRCR"/>
</dbReference>
<reference evidence="6" key="2">
    <citation type="submission" date="2020-09" db="EMBL/GenBank/DDBJ databases">
        <authorList>
            <person name="Sun Q."/>
            <person name="Zhou Y."/>
        </authorList>
    </citation>
    <scope>NUCLEOTIDE SEQUENCE</scope>
    <source>
        <strain evidence="6">CGMCC 1.15958</strain>
    </source>
</reference>
<proteinExistence type="predicted"/>
<dbReference type="InterPro" id="IPR026341">
    <property type="entry name" value="T9SS_type_B"/>
</dbReference>
<dbReference type="Proteomes" id="UP000609064">
    <property type="component" value="Unassembled WGS sequence"/>
</dbReference>
<reference evidence="6" key="1">
    <citation type="journal article" date="2014" name="Int. J. Syst. Evol. Microbiol.">
        <title>Complete genome sequence of Corynebacterium casei LMG S-19264T (=DSM 44701T), isolated from a smear-ripened cheese.</title>
        <authorList>
            <consortium name="US DOE Joint Genome Institute (JGI-PGF)"/>
            <person name="Walter F."/>
            <person name="Albersmeier A."/>
            <person name="Kalinowski J."/>
            <person name="Ruckert C."/>
        </authorList>
    </citation>
    <scope>NUCLEOTIDE SEQUENCE</scope>
    <source>
        <strain evidence="6">CGMCC 1.15958</strain>
    </source>
</reference>
<feature type="compositionally biased region" description="Low complexity" evidence="4">
    <location>
        <begin position="4182"/>
        <end position="4195"/>
    </location>
</feature>
<name>A0A916YTX9_9BACT</name>
<dbReference type="InterPro" id="IPR013783">
    <property type="entry name" value="Ig-like_fold"/>
</dbReference>